<evidence type="ECO:0000256" key="5">
    <source>
        <dbReference type="ARBA" id="ARBA00023172"/>
    </source>
</evidence>
<dbReference type="EMBL" id="LJCO01000067">
    <property type="protein sequence ID" value="KPV42914.1"/>
    <property type="molecule type" value="Genomic_DNA"/>
</dbReference>
<dbReference type="Proteomes" id="UP000050482">
    <property type="component" value="Unassembled WGS sequence"/>
</dbReference>
<evidence type="ECO:0000313" key="7">
    <source>
        <dbReference type="EMBL" id="KPV42914.1"/>
    </source>
</evidence>
<comment type="caution">
    <text evidence="7">The sequence shown here is derived from an EMBL/GenBank/DDBJ whole genome shotgun (WGS) entry which is preliminary data.</text>
</comment>
<keyword evidence="8" id="KW-1185">Reference proteome</keyword>
<keyword evidence="5 6" id="KW-0233">DNA recombination</keyword>
<reference evidence="7 8" key="1">
    <citation type="submission" date="2015-09" db="EMBL/GenBank/DDBJ databases">
        <title>Draft genome sequence of Alicyclobacillus ferrooxydans DSM 22381.</title>
        <authorList>
            <person name="Hemp J."/>
        </authorList>
    </citation>
    <scope>NUCLEOTIDE SEQUENCE [LARGE SCALE GENOMIC DNA]</scope>
    <source>
        <strain evidence="7 8">TC-34</strain>
    </source>
</reference>
<evidence type="ECO:0000256" key="6">
    <source>
        <dbReference type="RuleBase" id="RU365089"/>
    </source>
</evidence>
<dbReference type="AlphaFoldDB" id="A0A0P9CBU0"/>
<dbReference type="PANTHER" id="PTHR33217:SF7">
    <property type="entry name" value="TRANSPOSASE FOR INSERTION SEQUENCE ELEMENT IS1081"/>
    <property type="match status" value="1"/>
</dbReference>
<dbReference type="RefSeq" id="WP_054970006.1">
    <property type="nucleotide sequence ID" value="NZ_LJCO01000067.1"/>
</dbReference>
<dbReference type="NCBIfam" id="NF033543">
    <property type="entry name" value="transpos_IS256"/>
    <property type="match status" value="1"/>
</dbReference>
<dbReference type="Pfam" id="PF00872">
    <property type="entry name" value="Transposase_mut"/>
    <property type="match status" value="1"/>
</dbReference>
<evidence type="ECO:0000256" key="4">
    <source>
        <dbReference type="ARBA" id="ARBA00023125"/>
    </source>
</evidence>
<dbReference type="GO" id="GO:0006313">
    <property type="term" value="P:DNA transposition"/>
    <property type="evidence" value="ECO:0007669"/>
    <property type="project" value="UniProtKB-UniRule"/>
</dbReference>
<evidence type="ECO:0000313" key="8">
    <source>
        <dbReference type="Proteomes" id="UP000050482"/>
    </source>
</evidence>
<proteinExistence type="inferred from homology"/>
<keyword evidence="4 6" id="KW-0238">DNA-binding</keyword>
<dbReference type="PROSITE" id="PS01007">
    <property type="entry name" value="TRANSPOSASE_MUTATOR"/>
    <property type="match status" value="1"/>
</dbReference>
<protein>
    <recommendedName>
        <fullName evidence="6">Mutator family transposase</fullName>
    </recommendedName>
</protein>
<organism evidence="7 8">
    <name type="scientific">Alicyclobacillus ferrooxydans</name>
    <dbReference type="NCBI Taxonomy" id="471514"/>
    <lineage>
        <taxon>Bacteria</taxon>
        <taxon>Bacillati</taxon>
        <taxon>Bacillota</taxon>
        <taxon>Bacilli</taxon>
        <taxon>Bacillales</taxon>
        <taxon>Alicyclobacillaceae</taxon>
        <taxon>Alicyclobacillus</taxon>
    </lineage>
</organism>
<evidence type="ECO:0000256" key="1">
    <source>
        <dbReference type="ARBA" id="ARBA00002190"/>
    </source>
</evidence>
<keyword evidence="3 6" id="KW-0815">Transposition</keyword>
<name>A0A0P9CBU0_9BACL</name>
<dbReference type="PATRIC" id="fig|471514.4.peg.986"/>
<evidence type="ECO:0000256" key="2">
    <source>
        <dbReference type="ARBA" id="ARBA00010961"/>
    </source>
</evidence>
<dbReference type="InterPro" id="IPR001207">
    <property type="entry name" value="Transposase_mutator"/>
</dbReference>
<comment type="function">
    <text evidence="1 6">Required for the transposition of the insertion element.</text>
</comment>
<comment type="similarity">
    <text evidence="2 6">Belongs to the transposase mutator family.</text>
</comment>
<dbReference type="GO" id="GO:0004803">
    <property type="term" value="F:transposase activity"/>
    <property type="evidence" value="ECO:0007669"/>
    <property type="project" value="UniProtKB-UniRule"/>
</dbReference>
<sequence length="408" mass="46073">MASTDKIALLELIRKIGLEDGDVDFLKEGLRVLTQAVMEAEVSSLIGAERYERSEKRSNSRNGHRDREWDTRVGTIELQIPKLRKGSYFPSMLEPRRKAEKALLSVVQEAYVHGVSTRKVDELVESMGIQGLSKSEVSRICKELDDVVQDFKNRPLEGTYPYLWLDATFPKVREGGRVQSMAFVIAIGVRETGEREVLGFDIGTSEDGSFWLTFIRSLVARGLRGVQLVISDAHEGLRTAIGSALTGATWQRCRVHTMRNILSQVPRASQSMVSSIVRTIFAQPTQEAAKQQLAVVVEQLQGKFPKAMDVLGRAEEDVLAYMAFPKEHWKQICSTNPLERLNRELRRRFDVVGIFPNRESVLRLGGAILQEQNDEWIVARRYFSRESMAKLTGTDEQQLLAPTSVLHK</sequence>
<dbReference type="OrthoDB" id="9779930at2"/>
<accession>A0A0P9CBU0</accession>
<gene>
    <name evidence="7" type="ORF">AN477_15135</name>
</gene>
<dbReference type="GO" id="GO:0003677">
    <property type="term" value="F:DNA binding"/>
    <property type="evidence" value="ECO:0007669"/>
    <property type="project" value="UniProtKB-UniRule"/>
</dbReference>
<dbReference type="PANTHER" id="PTHR33217">
    <property type="entry name" value="TRANSPOSASE FOR INSERTION SEQUENCE ELEMENT IS1081"/>
    <property type="match status" value="1"/>
</dbReference>
<evidence type="ECO:0000256" key="3">
    <source>
        <dbReference type="ARBA" id="ARBA00022578"/>
    </source>
</evidence>
<keyword evidence="6" id="KW-0814">Transposable element</keyword>